<dbReference type="EMBL" id="APAU02000090">
    <property type="protein sequence ID" value="EUB57225.1"/>
    <property type="molecule type" value="Genomic_DNA"/>
</dbReference>
<proteinExistence type="predicted"/>
<evidence type="ECO:0000313" key="2">
    <source>
        <dbReference type="Proteomes" id="UP000019149"/>
    </source>
</evidence>
<comment type="caution">
    <text evidence="1">The sequence shown here is derived from an EMBL/GenBank/DDBJ whole genome shotgun (WGS) entry which is preliminary data.</text>
</comment>
<protein>
    <submittedName>
        <fullName evidence="1">Uncharacterized protein</fullName>
    </submittedName>
</protein>
<dbReference type="Proteomes" id="UP000019149">
    <property type="component" value="Unassembled WGS sequence"/>
</dbReference>
<name>W6U7R8_ECHGR</name>
<keyword evidence="2" id="KW-1185">Reference proteome</keyword>
<reference evidence="1 2" key="1">
    <citation type="journal article" date="2013" name="Nat. Genet.">
        <title>The genome of the hydatid tapeworm Echinococcus granulosus.</title>
        <authorList>
            <person name="Zheng H."/>
            <person name="Zhang W."/>
            <person name="Zhang L."/>
            <person name="Zhang Z."/>
            <person name="Li J."/>
            <person name="Lu G."/>
            <person name="Zhu Y."/>
            <person name="Wang Y."/>
            <person name="Huang Y."/>
            <person name="Liu J."/>
            <person name="Kang H."/>
            <person name="Chen J."/>
            <person name="Wang L."/>
            <person name="Chen A."/>
            <person name="Yu S."/>
            <person name="Gao Z."/>
            <person name="Jin L."/>
            <person name="Gu W."/>
            <person name="Wang Z."/>
            <person name="Zhao L."/>
            <person name="Shi B."/>
            <person name="Wen H."/>
            <person name="Lin R."/>
            <person name="Jones M.K."/>
            <person name="Brejova B."/>
            <person name="Vinar T."/>
            <person name="Zhao G."/>
            <person name="McManus D.P."/>
            <person name="Chen Z."/>
            <person name="Zhou Y."/>
            <person name="Wang S."/>
        </authorList>
    </citation>
    <scope>NUCLEOTIDE SEQUENCE [LARGE SCALE GENOMIC DNA]</scope>
</reference>
<evidence type="ECO:0000313" key="1">
    <source>
        <dbReference type="EMBL" id="EUB57225.1"/>
    </source>
</evidence>
<dbReference type="RefSeq" id="XP_024348421.1">
    <property type="nucleotide sequence ID" value="XM_024497151.1"/>
</dbReference>
<dbReference type="KEGG" id="egl:EGR_07902"/>
<sequence length="219" mass="25257">MLCGFRLLTIISAGILHDNIYLLIKNIEMSEFIYVNGAKNLHVHSFPVVLKCLPGKNIRPSRLPNEYKLPCDKKIITRASEAINREEDGSSKAKFPVKLITEWILIPVDSYLFVIPDSPKSYICSHYLFPRLQMCELPGGKGVWLRKKYIPASLMFLHTFAYIFSVDVNQKKLTFSNMKAERNDCENFISSDYVHVLPLLAYVNYREMCMLITPMVQEN</sequence>
<dbReference type="GeneID" id="36343617"/>
<dbReference type="CTD" id="36343617"/>
<gene>
    <name evidence="1" type="ORF">EGR_07902</name>
</gene>
<accession>W6U7R8</accession>
<organism evidence="1 2">
    <name type="scientific">Echinococcus granulosus</name>
    <name type="common">Hydatid tapeworm</name>
    <dbReference type="NCBI Taxonomy" id="6210"/>
    <lineage>
        <taxon>Eukaryota</taxon>
        <taxon>Metazoa</taxon>
        <taxon>Spiralia</taxon>
        <taxon>Lophotrochozoa</taxon>
        <taxon>Platyhelminthes</taxon>
        <taxon>Cestoda</taxon>
        <taxon>Eucestoda</taxon>
        <taxon>Cyclophyllidea</taxon>
        <taxon>Taeniidae</taxon>
        <taxon>Echinococcus</taxon>
        <taxon>Echinococcus granulosus group</taxon>
    </lineage>
</organism>
<dbReference type="AlphaFoldDB" id="W6U7R8"/>